<accession>A0A6D2HQC0</accession>
<protein>
    <submittedName>
        <fullName evidence="2">Uncharacterized protein</fullName>
    </submittedName>
</protein>
<dbReference type="AlphaFoldDB" id="A0A6D2HQC0"/>
<feature type="coiled-coil region" evidence="1">
    <location>
        <begin position="1"/>
        <end position="35"/>
    </location>
</feature>
<organism evidence="2 3">
    <name type="scientific">Microthlaspi erraticum</name>
    <dbReference type="NCBI Taxonomy" id="1685480"/>
    <lineage>
        <taxon>Eukaryota</taxon>
        <taxon>Viridiplantae</taxon>
        <taxon>Streptophyta</taxon>
        <taxon>Embryophyta</taxon>
        <taxon>Tracheophyta</taxon>
        <taxon>Spermatophyta</taxon>
        <taxon>Magnoliopsida</taxon>
        <taxon>eudicotyledons</taxon>
        <taxon>Gunneridae</taxon>
        <taxon>Pentapetalae</taxon>
        <taxon>rosids</taxon>
        <taxon>malvids</taxon>
        <taxon>Brassicales</taxon>
        <taxon>Brassicaceae</taxon>
        <taxon>Coluteocarpeae</taxon>
        <taxon>Microthlaspi</taxon>
    </lineage>
</organism>
<reference evidence="2" key="1">
    <citation type="submission" date="2020-01" db="EMBL/GenBank/DDBJ databases">
        <authorList>
            <person name="Mishra B."/>
        </authorList>
    </citation>
    <scope>NUCLEOTIDE SEQUENCE [LARGE SCALE GENOMIC DNA]</scope>
</reference>
<evidence type="ECO:0000256" key="1">
    <source>
        <dbReference type="SAM" id="Coils"/>
    </source>
</evidence>
<keyword evidence="3" id="KW-1185">Reference proteome</keyword>
<proteinExistence type="predicted"/>
<sequence length="70" mass="7939">MKEMNDELEDKKSELEELEQMNSVLMTKERQSNDEIQAARKKMIAGFTALIGTQTDIGSKGWESSMRSPS</sequence>
<dbReference type="Proteomes" id="UP000467841">
    <property type="component" value="Unassembled WGS sequence"/>
</dbReference>
<evidence type="ECO:0000313" key="2">
    <source>
        <dbReference type="EMBL" id="CAA7018013.1"/>
    </source>
</evidence>
<name>A0A6D2HQC0_9BRAS</name>
<evidence type="ECO:0000313" key="3">
    <source>
        <dbReference type="Proteomes" id="UP000467841"/>
    </source>
</evidence>
<comment type="caution">
    <text evidence="2">The sequence shown here is derived from an EMBL/GenBank/DDBJ whole genome shotgun (WGS) entry which is preliminary data.</text>
</comment>
<dbReference type="GO" id="GO:0080188">
    <property type="term" value="P:gene silencing by siRNA-directed DNA methylation"/>
    <property type="evidence" value="ECO:0007669"/>
    <property type="project" value="InterPro"/>
</dbReference>
<gene>
    <name evidence="2" type="ORF">MERR_LOCUS5248</name>
</gene>
<dbReference type="EMBL" id="CACVBM020000344">
    <property type="protein sequence ID" value="CAA7018013.1"/>
    <property type="molecule type" value="Genomic_DNA"/>
</dbReference>
<dbReference type="InterPro" id="IPR045177">
    <property type="entry name" value="FDM1-5/IDN2"/>
</dbReference>
<dbReference type="PANTHER" id="PTHR21596:SF3">
    <property type="entry name" value="FACTOR OF DNA METHYLATION 1-RELATED"/>
    <property type="match status" value="1"/>
</dbReference>
<dbReference type="OrthoDB" id="1892195at2759"/>
<dbReference type="PANTHER" id="PTHR21596">
    <property type="entry name" value="RIBONUCLEASE P SUBUNIT P38"/>
    <property type="match status" value="1"/>
</dbReference>
<keyword evidence="1" id="KW-0175">Coiled coil</keyword>